<proteinExistence type="predicted"/>
<feature type="region of interest" description="Disordered" evidence="1">
    <location>
        <begin position="205"/>
        <end position="227"/>
    </location>
</feature>
<organism evidence="2 3">
    <name type="scientific">Artemia franciscana</name>
    <name type="common">Brine shrimp</name>
    <name type="synonym">Artemia sanfranciscana</name>
    <dbReference type="NCBI Taxonomy" id="6661"/>
    <lineage>
        <taxon>Eukaryota</taxon>
        <taxon>Metazoa</taxon>
        <taxon>Ecdysozoa</taxon>
        <taxon>Arthropoda</taxon>
        <taxon>Crustacea</taxon>
        <taxon>Branchiopoda</taxon>
        <taxon>Anostraca</taxon>
        <taxon>Artemiidae</taxon>
        <taxon>Artemia</taxon>
    </lineage>
</organism>
<gene>
    <name evidence="2" type="ORF">QYM36_002291</name>
</gene>
<evidence type="ECO:0000313" key="2">
    <source>
        <dbReference type="EMBL" id="KAK2723882.1"/>
    </source>
</evidence>
<evidence type="ECO:0000256" key="1">
    <source>
        <dbReference type="SAM" id="MobiDB-lite"/>
    </source>
</evidence>
<feature type="region of interest" description="Disordered" evidence="1">
    <location>
        <begin position="51"/>
        <end position="79"/>
    </location>
</feature>
<feature type="compositionally biased region" description="Polar residues" evidence="1">
    <location>
        <begin position="205"/>
        <end position="215"/>
    </location>
</feature>
<dbReference type="AlphaFoldDB" id="A0AA88LB45"/>
<protein>
    <submittedName>
        <fullName evidence="2">Uncharacterized protein</fullName>
    </submittedName>
</protein>
<accession>A0AA88LB45</accession>
<evidence type="ECO:0000313" key="3">
    <source>
        <dbReference type="Proteomes" id="UP001187531"/>
    </source>
</evidence>
<name>A0AA88LB45_ARTSF</name>
<keyword evidence="3" id="KW-1185">Reference proteome</keyword>
<reference evidence="2" key="1">
    <citation type="submission" date="2023-07" db="EMBL/GenBank/DDBJ databases">
        <title>Chromosome-level genome assembly of Artemia franciscana.</title>
        <authorList>
            <person name="Jo E."/>
        </authorList>
    </citation>
    <scope>NUCLEOTIDE SEQUENCE</scope>
    <source>
        <tissue evidence="2">Whole body</tissue>
    </source>
</reference>
<dbReference type="Proteomes" id="UP001187531">
    <property type="component" value="Unassembled WGS sequence"/>
</dbReference>
<feature type="region of interest" description="Disordered" evidence="1">
    <location>
        <begin position="118"/>
        <end position="171"/>
    </location>
</feature>
<feature type="compositionally biased region" description="Polar residues" evidence="1">
    <location>
        <begin position="118"/>
        <end position="138"/>
    </location>
</feature>
<dbReference type="EMBL" id="JAVRJZ010000004">
    <property type="protein sequence ID" value="KAK2723882.1"/>
    <property type="molecule type" value="Genomic_DNA"/>
</dbReference>
<comment type="caution">
    <text evidence="2">The sequence shown here is derived from an EMBL/GenBank/DDBJ whole genome shotgun (WGS) entry which is preliminary data.</text>
</comment>
<sequence length="297" mass="32079">MNLVLKFLTVGAIFNDKENSSDKKPSLTNVLNETVLQNQSQPSNALTASINQRTKSLVKGAPDEGGEESISHPSVTENIAGSSKNCVSISRVKEISNDKDNSSDKKPSSTNALNEAVLQNQSQPSNAPTSSINEQTETPVHGAPDEEEEESISHPSATIKIAGGSNNSNETEVRAKEVAGAGDPGGPSLSPSAATEAYGLSSAFNSPGWSPSHSPESPGRMSPHIPSPDIHLQVQAIAQRVLYTHRLLQTIVPRVLHIHQLLRTIVQRVLVTHQLYQAIRRYSRDIRRLRLTTLLLL</sequence>